<dbReference type="EMBL" id="FNNF01000031">
    <property type="protein sequence ID" value="SDW65986.1"/>
    <property type="molecule type" value="Genomic_DNA"/>
</dbReference>
<evidence type="ECO:0000259" key="3">
    <source>
        <dbReference type="Pfam" id="PF03109"/>
    </source>
</evidence>
<protein>
    <submittedName>
        <fullName evidence="4">Ubiquinone biosynthesis protein</fullName>
    </submittedName>
</protein>
<keyword evidence="2" id="KW-0472">Membrane</keyword>
<keyword evidence="2" id="KW-0812">Transmembrane</keyword>
<feature type="transmembrane region" description="Helical" evidence="2">
    <location>
        <begin position="473"/>
        <end position="491"/>
    </location>
</feature>
<dbReference type="InterPro" id="IPR050154">
    <property type="entry name" value="UbiB_kinase"/>
</dbReference>
<dbReference type="AlphaFoldDB" id="A0A1H2VCF3"/>
<dbReference type="OrthoDB" id="9795390at2"/>
<comment type="similarity">
    <text evidence="1">Belongs to the protein kinase superfamily. ADCK protein kinase family.</text>
</comment>
<keyword evidence="4" id="KW-0830">Ubiquinone</keyword>
<feature type="transmembrane region" description="Helical" evidence="2">
    <location>
        <begin position="503"/>
        <end position="521"/>
    </location>
</feature>
<dbReference type="PANTHER" id="PTHR10566">
    <property type="entry name" value="CHAPERONE-ACTIVITY OF BC1 COMPLEX CABC1 -RELATED"/>
    <property type="match status" value="1"/>
</dbReference>
<gene>
    <name evidence="4" type="ORF">SAMN04487759_13121</name>
</gene>
<dbReference type="Proteomes" id="UP000182429">
    <property type="component" value="Unassembled WGS sequence"/>
</dbReference>
<evidence type="ECO:0000313" key="5">
    <source>
        <dbReference type="Proteomes" id="UP000182429"/>
    </source>
</evidence>
<organism evidence="4 5">
    <name type="scientific">Kandleria vitulina</name>
    <dbReference type="NCBI Taxonomy" id="1630"/>
    <lineage>
        <taxon>Bacteria</taxon>
        <taxon>Bacillati</taxon>
        <taxon>Bacillota</taxon>
        <taxon>Erysipelotrichia</taxon>
        <taxon>Erysipelotrichales</taxon>
        <taxon>Coprobacillaceae</taxon>
        <taxon>Kandleria</taxon>
    </lineage>
</organism>
<dbReference type="eggNOG" id="COG0661">
    <property type="taxonomic scope" value="Bacteria"/>
</dbReference>
<dbReference type="SUPFAM" id="SSF56112">
    <property type="entry name" value="Protein kinase-like (PK-like)"/>
    <property type="match status" value="1"/>
</dbReference>
<feature type="domain" description="ABC1 atypical kinase-like" evidence="3">
    <location>
        <begin position="69"/>
        <end position="307"/>
    </location>
</feature>
<dbReference type="Pfam" id="PF03109">
    <property type="entry name" value="ABC1"/>
    <property type="match status" value="1"/>
</dbReference>
<dbReference type="PANTHER" id="PTHR10566:SF113">
    <property type="entry name" value="PROTEIN ACTIVITY OF BC1 COMPLEX KINASE 7, CHLOROPLASTIC"/>
    <property type="match status" value="1"/>
</dbReference>
<evidence type="ECO:0000256" key="1">
    <source>
        <dbReference type="ARBA" id="ARBA00009670"/>
    </source>
</evidence>
<sequence length="527" mass="60197">MKTMSDIHASRRLTEILSILQKHHIIRGLNPVKLRCILEDLGPTFVKFGQIMSMRSDMLGVEYTRELEKLRTEVQPLDFSIVKSSIEAELSMGINEVFQSISDVPLGSASIAQVHQGKLINGDNVVIKIQRPHIYEIMESDIKLLRKACGMMKMASGTGNLIDFKAIIEELWRTSQIELDFIKEAENIDRFYQFNKDVDYVMVPHVYHEYTTTHMLIMSNCGQVQIDHKTRLKEDGYNMDQLAKMVAENYCKQILDDGYFHADPHPGNIHVYKKKIAWIDFGMMGSITADTQRILSKGITSILEDDIYGLLDAFLLLVKPEQEINQAQLIRQLDSIVEKYMETNFSDFNLGPLIEGCFTIIKTNKVAIPADLTMLTRSMVTMEGTLGKISEKVNLVEILANHMRHKIQSELDLKTQIMHSLQVVYTNMQKGVALPSLSHDVLKRLKNGHLTLHIENDPDKKSLREMRRNNHNITLAIIIGILYLSASLMTLSNLPKVIFDLPLLSLLFFLFGTMLLIRLLIDLRKNI</sequence>
<keyword evidence="2" id="KW-1133">Transmembrane helix</keyword>
<reference evidence="4 5" key="1">
    <citation type="submission" date="2016-10" db="EMBL/GenBank/DDBJ databases">
        <authorList>
            <person name="de Groot N.N."/>
        </authorList>
    </citation>
    <scope>NUCLEOTIDE SEQUENCE [LARGE SCALE GENOMIC DNA]</scope>
    <source>
        <strain evidence="4 5">S3b</strain>
    </source>
</reference>
<accession>A0A1H2VCF3</accession>
<evidence type="ECO:0000313" key="4">
    <source>
        <dbReference type="EMBL" id="SDW65986.1"/>
    </source>
</evidence>
<dbReference type="CDD" id="cd05121">
    <property type="entry name" value="ABC1_ADCK3-like"/>
    <property type="match status" value="1"/>
</dbReference>
<dbReference type="InterPro" id="IPR011009">
    <property type="entry name" value="Kinase-like_dom_sf"/>
</dbReference>
<dbReference type="STRING" id="1630.SAMN05216514_1236"/>
<evidence type="ECO:0000256" key="2">
    <source>
        <dbReference type="SAM" id="Phobius"/>
    </source>
</evidence>
<name>A0A1H2VCF3_9FIRM</name>
<dbReference type="InterPro" id="IPR004147">
    <property type="entry name" value="ABC1_dom"/>
</dbReference>
<proteinExistence type="inferred from homology"/>